<evidence type="ECO:0000256" key="2">
    <source>
        <dbReference type="ARBA" id="ARBA00022679"/>
    </source>
</evidence>
<keyword evidence="5" id="KW-0472">Membrane</keyword>
<dbReference type="InterPro" id="IPR013601">
    <property type="entry name" value="FAE1_typ3_polyketide_synth"/>
</dbReference>
<name>A0AB40CUI1_DIOCR</name>
<dbReference type="EC" id="2.3.1.-" evidence="4"/>
<keyword evidence="2 4" id="KW-0808">Transferase</keyword>
<evidence type="ECO:0000313" key="9">
    <source>
        <dbReference type="RefSeq" id="XP_039143723.1"/>
    </source>
</evidence>
<sequence length="456" mass="51621">MEETRLKEHVLSLLIHSIHLFTLLACITTETYIFINKHHPIHHLIPLLFILIFSSFLSKPSRVYLVDFSCLKPSSSLRVSSAILLEHLSMIEGFDKESLSFLSKVISSSGLGEETHFPPSLYYLPPRTDHKNCIQEAHMLFFPILHDLFSKTRISPQDIDILILNCSGFCSTPSLSSIIVNHFAMRDDVKTFNLSGMGCSASVISIDIARTLLQLNHGSYAVIVSTEIISTGWYSGKDQRKLLLNCFFRSGSAAALLTNKKGEKNLKYKLLHLVRTQSSYDDNSYFSAMRKEDSEGITGFSIESNFLHAFKELLRSHVMVLGKIILPFRERVKYVIMVVVLQKSSKEHRSPVPEFRTAVKHFCLPASGIPVIKEMGKGLGLGEREVEAALMTFRRFGNQSSSSMWYQLAYLEGRQRIRKGEKVWQLGIGTGPKCNSVIWECMRVLKMEDVHKGPWG</sequence>
<comment type="similarity">
    <text evidence="1 4">Belongs to the thiolase-like superfamily. Chalcone/stilbene synthases family.</text>
</comment>
<feature type="transmembrane region" description="Helical" evidence="5">
    <location>
        <begin position="41"/>
        <end position="58"/>
    </location>
</feature>
<dbReference type="GeneID" id="120280834"/>
<dbReference type="Gene3D" id="3.40.47.10">
    <property type="match status" value="1"/>
</dbReference>
<dbReference type="CDD" id="cd00831">
    <property type="entry name" value="CHS_like"/>
    <property type="match status" value="1"/>
</dbReference>
<keyword evidence="8" id="KW-1185">Reference proteome</keyword>
<evidence type="ECO:0000259" key="7">
    <source>
        <dbReference type="Pfam" id="PF08541"/>
    </source>
</evidence>
<dbReference type="PIRSF" id="PIRSF036417">
    <property type="entry name" value="3-ktacl-CoA_syn"/>
    <property type="match status" value="1"/>
</dbReference>
<dbReference type="GO" id="GO:0006633">
    <property type="term" value="P:fatty acid biosynthetic process"/>
    <property type="evidence" value="ECO:0007669"/>
    <property type="project" value="InterPro"/>
</dbReference>
<reference evidence="9" key="1">
    <citation type="submission" date="2025-08" db="UniProtKB">
        <authorList>
            <consortium name="RefSeq"/>
        </authorList>
    </citation>
    <scope>IDENTIFICATION</scope>
</reference>
<comment type="pathway">
    <text evidence="4">Lipid metabolism; fatty acid biosynthesis.</text>
</comment>
<dbReference type="GO" id="GO:0016747">
    <property type="term" value="F:acyltransferase activity, transferring groups other than amino-acyl groups"/>
    <property type="evidence" value="ECO:0007669"/>
    <property type="project" value="InterPro"/>
</dbReference>
<gene>
    <name evidence="9" type="primary">LOC120280834</name>
</gene>
<organism evidence="8 9">
    <name type="scientific">Dioscorea cayennensis subsp. rotundata</name>
    <name type="common">White Guinea yam</name>
    <name type="synonym">Dioscorea rotundata</name>
    <dbReference type="NCBI Taxonomy" id="55577"/>
    <lineage>
        <taxon>Eukaryota</taxon>
        <taxon>Viridiplantae</taxon>
        <taxon>Streptophyta</taxon>
        <taxon>Embryophyta</taxon>
        <taxon>Tracheophyta</taxon>
        <taxon>Spermatophyta</taxon>
        <taxon>Magnoliopsida</taxon>
        <taxon>Liliopsida</taxon>
        <taxon>Dioscoreales</taxon>
        <taxon>Dioscoreaceae</taxon>
        <taxon>Dioscorea</taxon>
    </lineage>
</organism>
<keyword evidence="5" id="KW-1133">Transmembrane helix</keyword>
<evidence type="ECO:0000259" key="6">
    <source>
        <dbReference type="Pfam" id="PF08392"/>
    </source>
</evidence>
<feature type="domain" description="Beta-ketoacyl-[acyl-carrier-protein] synthase III C-terminal" evidence="7">
    <location>
        <begin position="359"/>
        <end position="440"/>
    </location>
</feature>
<dbReference type="PANTHER" id="PTHR31561">
    <property type="entry name" value="3-KETOACYL-COA SYNTHASE"/>
    <property type="match status" value="1"/>
</dbReference>
<protein>
    <recommendedName>
        <fullName evidence="4">3-ketoacyl-CoA synthase</fullName>
        <ecNumber evidence="4">2.3.1.-</ecNumber>
    </recommendedName>
</protein>
<evidence type="ECO:0000256" key="5">
    <source>
        <dbReference type="SAM" id="Phobius"/>
    </source>
</evidence>
<evidence type="ECO:0000256" key="1">
    <source>
        <dbReference type="ARBA" id="ARBA00005531"/>
    </source>
</evidence>
<evidence type="ECO:0000256" key="4">
    <source>
        <dbReference type="PIRNR" id="PIRNR036417"/>
    </source>
</evidence>
<feature type="transmembrane region" description="Helical" evidence="5">
    <location>
        <begin position="12"/>
        <end position="35"/>
    </location>
</feature>
<dbReference type="PROSITE" id="PS51257">
    <property type="entry name" value="PROKAR_LIPOPROTEIN"/>
    <property type="match status" value="1"/>
</dbReference>
<feature type="domain" description="FAE" evidence="6">
    <location>
        <begin position="58"/>
        <end position="339"/>
    </location>
</feature>
<dbReference type="InterPro" id="IPR012392">
    <property type="entry name" value="3-ktacl-CoA_syn"/>
</dbReference>
<dbReference type="AlphaFoldDB" id="A0AB40CUI1"/>
<proteinExistence type="inferred from homology"/>
<dbReference type="GO" id="GO:0016020">
    <property type="term" value="C:membrane"/>
    <property type="evidence" value="ECO:0007669"/>
    <property type="project" value="InterPro"/>
</dbReference>
<evidence type="ECO:0000256" key="3">
    <source>
        <dbReference type="ARBA" id="ARBA00023315"/>
    </source>
</evidence>
<dbReference type="InterPro" id="IPR016039">
    <property type="entry name" value="Thiolase-like"/>
</dbReference>
<evidence type="ECO:0000313" key="8">
    <source>
        <dbReference type="Proteomes" id="UP001515500"/>
    </source>
</evidence>
<dbReference type="Pfam" id="PF08392">
    <property type="entry name" value="FAE1_CUT1_RppA"/>
    <property type="match status" value="1"/>
</dbReference>
<dbReference type="RefSeq" id="XP_039143723.1">
    <property type="nucleotide sequence ID" value="XM_039287789.1"/>
</dbReference>
<keyword evidence="3 4" id="KW-0012">Acyltransferase</keyword>
<accession>A0AB40CUI1</accession>
<dbReference type="Proteomes" id="UP001515500">
    <property type="component" value="Chromosome 17"/>
</dbReference>
<dbReference type="SUPFAM" id="SSF53901">
    <property type="entry name" value="Thiolase-like"/>
    <property type="match status" value="2"/>
</dbReference>
<dbReference type="Pfam" id="PF08541">
    <property type="entry name" value="ACP_syn_III_C"/>
    <property type="match status" value="1"/>
</dbReference>
<keyword evidence="5" id="KW-0812">Transmembrane</keyword>
<dbReference type="InterPro" id="IPR013747">
    <property type="entry name" value="ACP_syn_III_C"/>
</dbReference>